<keyword evidence="1 3" id="KW-0547">Nucleotide-binding</keyword>
<dbReference type="GO" id="GO:0005634">
    <property type="term" value="C:nucleus"/>
    <property type="evidence" value="ECO:0007669"/>
    <property type="project" value="TreeGrafter"/>
</dbReference>
<sequence length="1281" mass="136308">MPLEQIRPPFSPFISSGSGSNNREQAKASSSRKTLADLDCGGLSQLDPLSSTTSSLDDEENDEKSDAASPLFYTTAALPRRRASSAMQHHDGGMNLLKLGGVGGVTRSGSRGRNSSYNLFTASPDADKGDEARDRLESDDDDDDDYDGDAGPSFRSRRVRSLDPAVTVGMHHSTKHASRAPPADTNIHFRSSSSDVPSSSSRTSTSSYSAAAFSLRSVSNRNSVSSASSESSSIRSHGFAAGPSSMSSDGDESSNATAILVGGEGHDTDPSSGSGSSNSSNNNNDNNSRSSSRDASVGGSAATMVDDSDAPGFENGENEGHSRMTSSSTATSVSTSNVGPGINRIRSIGRGGTPRQDARPLSDEVPGPSERQNGRRSSGAVEGEEKSDEDQGSDGSLVEGTKEEEGNETLRLLPSLSTSSSSSQTQQLSPSRSTPSEHLPTSPETLVTPVARLEARPPPPPPTTTTTTRTTPIDATATNDAASPSLPSPSVASKPDMPFQPAMPRKHSGVYALRTRSQQGGAYGSFYGGGGGRAAAREMARTNNFSYDNAPFSVLEARKNGPSSSSRPAMSGYSQPGSPVTQPGFSRASPSFGPYSSMTDARLQGPSRAMLMSPIAQASPDAPQNAFWRQPAAVASLASFSDIADLVGESAISSGTPPSSTAPPSENESAPSRQRGSHRPGLVTLDLAESPSSSSLSSLLETPPGPSSLHVSSPTSADSGARSGVGLGIVNASPARRPERPGLTRSTTALGTQVLRTPTTEEWTRFLARQGLDPAIVARNRTSTSRSSRPSLPLAPSTDLEAADRTLEGGDHANAQMLEQLKQLGMSRATSSRTGSLLGDGADLGSVKEDDEDDDDLEMDQDKDGEEWEEGSDGGMSSYSNSSSYERMRALHEAISRPPSRLSTPPPMNRMELAADEQEHEDDFIQVSAIAPPSERRSISDYVVVSDIGRGAYGLVKKARLKGPNGEVVGDEFCIKYIIKSRILADCWRRHKILGPIPVEIHVLDQLRRLPYTPPAVSPPWSAERMFGVVPHKGEDATLHHPSLCRMLDFFEDHEFYYLVMPCFGSGQDLFDYVESQPHGLSSSQVRSIFGQVADGLRFLHANNIVHRDVKDENVILDGKGHAQLIDFGSAAHVRPGRLFDTFSGTLDYAAAEILRGEKYGGKEQDVWALGVVGYVLLCGDCPFWNGEEAIEGLSEGSRAKLSLMHRCEDVEAPDEAEERREERDGQKDGGGRLVDAADLIARCLELEPTDRPTMEQVCNHRFLVGSVGWSGRLGWREVDP</sequence>
<organism evidence="6 7">
    <name type="scientific">Acaromyces ingoldii</name>
    <dbReference type="NCBI Taxonomy" id="215250"/>
    <lineage>
        <taxon>Eukaryota</taxon>
        <taxon>Fungi</taxon>
        <taxon>Dikarya</taxon>
        <taxon>Basidiomycota</taxon>
        <taxon>Ustilaginomycotina</taxon>
        <taxon>Exobasidiomycetes</taxon>
        <taxon>Exobasidiales</taxon>
        <taxon>Cryptobasidiaceae</taxon>
        <taxon>Acaromyces</taxon>
    </lineage>
</organism>
<dbReference type="GO" id="GO:0004674">
    <property type="term" value="F:protein serine/threonine kinase activity"/>
    <property type="evidence" value="ECO:0007669"/>
    <property type="project" value="TreeGrafter"/>
</dbReference>
<dbReference type="InterPro" id="IPR008271">
    <property type="entry name" value="Ser/Thr_kinase_AS"/>
</dbReference>
<feature type="compositionally biased region" description="Low complexity" evidence="4">
    <location>
        <begin position="323"/>
        <end position="348"/>
    </location>
</feature>
<feature type="compositionally biased region" description="Basic and acidic residues" evidence="4">
    <location>
        <begin position="125"/>
        <end position="136"/>
    </location>
</feature>
<dbReference type="OrthoDB" id="10252171at2759"/>
<feature type="compositionally biased region" description="Low complexity" evidence="4">
    <location>
        <begin position="191"/>
        <end position="236"/>
    </location>
</feature>
<feature type="region of interest" description="Disordered" evidence="4">
    <location>
        <begin position="769"/>
        <end position="887"/>
    </location>
</feature>
<feature type="compositionally biased region" description="Low complexity" evidence="4">
    <location>
        <begin position="410"/>
        <end position="436"/>
    </location>
</feature>
<keyword evidence="2 3" id="KW-0067">ATP-binding</keyword>
<feature type="domain" description="Protein kinase" evidence="5">
    <location>
        <begin position="942"/>
        <end position="1264"/>
    </location>
</feature>
<evidence type="ECO:0000313" key="6">
    <source>
        <dbReference type="EMBL" id="PWN93995.1"/>
    </source>
</evidence>
<gene>
    <name evidence="6" type="ORF">FA10DRAFT_264590</name>
</gene>
<dbReference type="Pfam" id="PF00069">
    <property type="entry name" value="Pkinase"/>
    <property type="match status" value="1"/>
</dbReference>
<evidence type="ECO:0000313" key="7">
    <source>
        <dbReference type="Proteomes" id="UP000245768"/>
    </source>
</evidence>
<dbReference type="Proteomes" id="UP000245768">
    <property type="component" value="Unassembled WGS sequence"/>
</dbReference>
<dbReference type="InParanoid" id="A0A316Z1D5"/>
<protein>
    <recommendedName>
        <fullName evidence="5">Protein kinase domain-containing protein</fullName>
    </recommendedName>
</protein>
<dbReference type="PROSITE" id="PS00107">
    <property type="entry name" value="PROTEIN_KINASE_ATP"/>
    <property type="match status" value="1"/>
</dbReference>
<dbReference type="InterPro" id="IPR017441">
    <property type="entry name" value="Protein_kinase_ATP_BS"/>
</dbReference>
<feature type="compositionally biased region" description="Low complexity" evidence="4">
    <location>
        <begin position="835"/>
        <end position="845"/>
    </location>
</feature>
<dbReference type="InterPro" id="IPR011009">
    <property type="entry name" value="Kinase-like_dom_sf"/>
</dbReference>
<dbReference type="Gene3D" id="3.30.200.20">
    <property type="entry name" value="Phosphorylase Kinase, domain 1"/>
    <property type="match status" value="1"/>
</dbReference>
<feature type="compositionally biased region" description="Acidic residues" evidence="4">
    <location>
        <begin position="849"/>
        <end position="872"/>
    </location>
</feature>
<proteinExistence type="predicted"/>
<feature type="compositionally biased region" description="Low complexity" evidence="4">
    <location>
        <begin position="781"/>
        <end position="798"/>
    </location>
</feature>
<feature type="region of interest" description="Disordered" evidence="4">
    <location>
        <begin position="1211"/>
        <end position="1232"/>
    </location>
</feature>
<feature type="compositionally biased region" description="Basic and acidic residues" evidence="4">
    <location>
        <begin position="802"/>
        <end position="811"/>
    </location>
</feature>
<dbReference type="SMART" id="SM00220">
    <property type="entry name" value="S_TKc"/>
    <property type="match status" value="1"/>
</dbReference>
<dbReference type="Gene3D" id="1.10.510.10">
    <property type="entry name" value="Transferase(Phosphotransferase) domain 1"/>
    <property type="match status" value="1"/>
</dbReference>
<feature type="compositionally biased region" description="Polar residues" evidence="4">
    <location>
        <begin position="561"/>
        <end position="584"/>
    </location>
</feature>
<dbReference type="GO" id="GO:0045719">
    <property type="term" value="P:negative regulation of glycogen biosynthetic process"/>
    <property type="evidence" value="ECO:0007669"/>
    <property type="project" value="TreeGrafter"/>
</dbReference>
<dbReference type="RefSeq" id="XP_025381193.1">
    <property type="nucleotide sequence ID" value="XM_025520707.1"/>
</dbReference>
<evidence type="ECO:0000256" key="4">
    <source>
        <dbReference type="SAM" id="MobiDB-lite"/>
    </source>
</evidence>
<dbReference type="PROSITE" id="PS00108">
    <property type="entry name" value="PROTEIN_KINASE_ST"/>
    <property type="match status" value="1"/>
</dbReference>
<dbReference type="PROSITE" id="PS50011">
    <property type="entry name" value="PROTEIN_KINASE_DOM"/>
    <property type="match status" value="1"/>
</dbReference>
<feature type="region of interest" description="Disordered" evidence="4">
    <location>
        <begin position="649"/>
        <end position="757"/>
    </location>
</feature>
<name>A0A316Z1D5_9BASI</name>
<dbReference type="PANTHER" id="PTHR24346">
    <property type="entry name" value="MAP/MICROTUBULE AFFINITY-REGULATING KINASE"/>
    <property type="match status" value="1"/>
</dbReference>
<feature type="compositionally biased region" description="Low complexity" evidence="4">
    <location>
        <begin position="271"/>
        <end position="301"/>
    </location>
</feature>
<feature type="region of interest" description="Disordered" evidence="4">
    <location>
        <begin position="556"/>
        <end position="623"/>
    </location>
</feature>
<dbReference type="GO" id="GO:0005829">
    <property type="term" value="C:cytosol"/>
    <property type="evidence" value="ECO:0007669"/>
    <property type="project" value="TreeGrafter"/>
</dbReference>
<dbReference type="EMBL" id="KZ819634">
    <property type="protein sequence ID" value="PWN93995.1"/>
    <property type="molecule type" value="Genomic_DNA"/>
</dbReference>
<evidence type="ECO:0000256" key="3">
    <source>
        <dbReference type="PROSITE-ProRule" id="PRU10141"/>
    </source>
</evidence>
<evidence type="ECO:0000256" key="1">
    <source>
        <dbReference type="ARBA" id="ARBA00022741"/>
    </source>
</evidence>
<feature type="compositionally biased region" description="Low complexity" evidence="4">
    <location>
        <begin position="43"/>
        <end position="55"/>
    </location>
</feature>
<feature type="compositionally biased region" description="Low complexity" evidence="4">
    <location>
        <begin position="107"/>
        <end position="116"/>
    </location>
</feature>
<accession>A0A316Z1D5</accession>
<feature type="compositionally biased region" description="Polar residues" evidence="4">
    <location>
        <begin position="21"/>
        <end position="33"/>
    </location>
</feature>
<feature type="compositionally biased region" description="Acidic residues" evidence="4">
    <location>
        <begin position="137"/>
        <end position="148"/>
    </location>
</feature>
<evidence type="ECO:0000256" key="2">
    <source>
        <dbReference type="ARBA" id="ARBA00022840"/>
    </source>
</evidence>
<feature type="compositionally biased region" description="Low complexity" evidence="4">
    <location>
        <begin position="481"/>
        <end position="493"/>
    </location>
</feature>
<feature type="region of interest" description="Disordered" evidence="4">
    <location>
        <begin position="1"/>
        <end position="504"/>
    </location>
</feature>
<dbReference type="SUPFAM" id="SSF56112">
    <property type="entry name" value="Protein kinase-like (PK-like)"/>
    <property type="match status" value="1"/>
</dbReference>
<feature type="compositionally biased region" description="Polar residues" evidence="4">
    <location>
        <begin position="744"/>
        <end position="757"/>
    </location>
</feature>
<dbReference type="GO" id="GO:0035556">
    <property type="term" value="P:intracellular signal transduction"/>
    <property type="evidence" value="ECO:0007669"/>
    <property type="project" value="TreeGrafter"/>
</dbReference>
<dbReference type="STRING" id="215250.A0A316Z1D5"/>
<feature type="compositionally biased region" description="Low complexity" evidence="4">
    <location>
        <begin position="649"/>
        <end position="672"/>
    </location>
</feature>
<feature type="compositionally biased region" description="Low complexity" evidence="4">
    <location>
        <begin position="875"/>
        <end position="884"/>
    </location>
</feature>
<dbReference type="PANTHER" id="PTHR24346:SF51">
    <property type="entry name" value="PAS DOMAIN-CONTAINING SERINE_THREONINE-PROTEIN KINASE"/>
    <property type="match status" value="1"/>
</dbReference>
<evidence type="ECO:0000259" key="5">
    <source>
        <dbReference type="PROSITE" id="PS50011"/>
    </source>
</evidence>
<feature type="binding site" evidence="3">
    <location>
        <position position="980"/>
    </location>
    <ligand>
        <name>ATP</name>
        <dbReference type="ChEBI" id="CHEBI:30616"/>
    </ligand>
</feature>
<reference evidence="6 7" key="1">
    <citation type="journal article" date="2018" name="Mol. Biol. Evol.">
        <title>Broad Genomic Sampling Reveals a Smut Pathogenic Ancestry of the Fungal Clade Ustilaginomycotina.</title>
        <authorList>
            <person name="Kijpornyongpan T."/>
            <person name="Mondo S.J."/>
            <person name="Barry K."/>
            <person name="Sandor L."/>
            <person name="Lee J."/>
            <person name="Lipzen A."/>
            <person name="Pangilinan J."/>
            <person name="LaButti K."/>
            <person name="Hainaut M."/>
            <person name="Henrissat B."/>
            <person name="Grigoriev I.V."/>
            <person name="Spatafora J.W."/>
            <person name="Aime M.C."/>
        </authorList>
    </citation>
    <scope>NUCLEOTIDE SEQUENCE [LARGE SCALE GENOMIC DNA]</scope>
    <source>
        <strain evidence="6 7">MCA 4198</strain>
    </source>
</reference>
<dbReference type="GeneID" id="37042623"/>
<keyword evidence="7" id="KW-1185">Reference proteome</keyword>
<feature type="compositionally biased region" description="Low complexity" evidence="4">
    <location>
        <begin position="690"/>
        <end position="702"/>
    </location>
</feature>
<feature type="compositionally biased region" description="Basic and acidic residues" evidence="4">
    <location>
        <begin position="1218"/>
        <end position="1231"/>
    </location>
</feature>
<dbReference type="InterPro" id="IPR000719">
    <property type="entry name" value="Prot_kinase_dom"/>
</dbReference>
<dbReference type="GO" id="GO:0005524">
    <property type="term" value="F:ATP binding"/>
    <property type="evidence" value="ECO:0007669"/>
    <property type="project" value="UniProtKB-UniRule"/>
</dbReference>